<organism evidence="1 2">
    <name type="scientific">Pseudoroseicyclus aestuarii</name>
    <dbReference type="NCBI Taxonomy" id="1795041"/>
    <lineage>
        <taxon>Bacteria</taxon>
        <taxon>Pseudomonadati</taxon>
        <taxon>Pseudomonadota</taxon>
        <taxon>Alphaproteobacteria</taxon>
        <taxon>Rhodobacterales</taxon>
        <taxon>Paracoccaceae</taxon>
        <taxon>Pseudoroseicyclus</taxon>
    </lineage>
</organism>
<dbReference type="Proteomes" id="UP000248311">
    <property type="component" value="Unassembled WGS sequence"/>
</dbReference>
<protein>
    <submittedName>
        <fullName evidence="1">Uncharacterized protein</fullName>
    </submittedName>
</protein>
<name>A0A318SSZ3_9RHOB</name>
<reference evidence="1 2" key="1">
    <citation type="submission" date="2018-06" db="EMBL/GenBank/DDBJ databases">
        <title>Genomic Encyclopedia of Type Strains, Phase III (KMG-III): the genomes of soil and plant-associated and newly described type strains.</title>
        <authorList>
            <person name="Whitman W."/>
        </authorList>
    </citation>
    <scope>NUCLEOTIDE SEQUENCE [LARGE SCALE GENOMIC DNA]</scope>
    <source>
        <strain evidence="1 2">CECT 9025</strain>
    </source>
</reference>
<evidence type="ECO:0000313" key="1">
    <source>
        <dbReference type="EMBL" id="PYE82279.1"/>
    </source>
</evidence>
<gene>
    <name evidence="1" type="ORF">DFP88_10431</name>
</gene>
<evidence type="ECO:0000313" key="2">
    <source>
        <dbReference type="Proteomes" id="UP000248311"/>
    </source>
</evidence>
<keyword evidence="2" id="KW-1185">Reference proteome</keyword>
<sequence length="241" mass="27296">MCGLRRLPIAGPAVEVVENVARRREMAALHARIESVEIEMSNWSIAMRDLVRQTISDAMQELSKPNADGDTLTSVIRELREMNEHGYHAALFEGLFKTSAHYTALMRQPENYGLILDDRSSLPRGTVPILLELDKTRLVALPPASIALLLSSAVGIRSRLIVSEDIWAIPADRKSIWELQPEETYLNPPIKYSCPECNRPCNPPIIDGMDRSIWDCPHCGRLQYNNTTFNHPIFQNWPKPK</sequence>
<accession>A0A318SSZ3</accession>
<proteinExistence type="predicted"/>
<dbReference type="EMBL" id="QJTE01000004">
    <property type="protein sequence ID" value="PYE82279.1"/>
    <property type="molecule type" value="Genomic_DNA"/>
</dbReference>
<comment type="caution">
    <text evidence="1">The sequence shown here is derived from an EMBL/GenBank/DDBJ whole genome shotgun (WGS) entry which is preliminary data.</text>
</comment>
<dbReference type="AlphaFoldDB" id="A0A318SSZ3"/>